<reference evidence="5" key="1">
    <citation type="submission" date="2019-05" db="EMBL/GenBank/DDBJ databases">
        <title>Whole genome sequencing of Pseudanabaena catenata USMAC16.</title>
        <authorList>
            <person name="Khan Z."/>
            <person name="Omar W.M."/>
            <person name="Convey P."/>
            <person name="Merican F."/>
            <person name="Najimudin N."/>
        </authorList>
    </citation>
    <scope>NUCLEOTIDE SEQUENCE</scope>
    <source>
        <strain evidence="5">USMAC16</strain>
    </source>
</reference>
<keyword evidence="6" id="KW-1185">Reference proteome</keyword>
<gene>
    <name evidence="5" type="primary">ssuE</name>
    <name evidence="5" type="ORF">FEV09_14955</name>
</gene>
<dbReference type="PANTHER" id="PTHR43408:SF1">
    <property type="entry name" value="FMN REDUCTASE (NADPH)"/>
    <property type="match status" value="1"/>
</dbReference>
<comment type="caution">
    <text evidence="5">The sequence shown here is derived from an EMBL/GenBank/DDBJ whole genome shotgun (WGS) entry which is preliminary data.</text>
</comment>
<keyword evidence="2" id="KW-0288">FMN</keyword>
<dbReference type="InterPro" id="IPR051814">
    <property type="entry name" value="NAD(P)H-dep_FMN_reductase"/>
</dbReference>
<dbReference type="Gene3D" id="3.40.50.360">
    <property type="match status" value="1"/>
</dbReference>
<dbReference type="InterPro" id="IPR029039">
    <property type="entry name" value="Flavoprotein-like_sf"/>
</dbReference>
<dbReference type="Pfam" id="PF03358">
    <property type="entry name" value="FMN_red"/>
    <property type="match status" value="1"/>
</dbReference>
<dbReference type="EMBL" id="VBTY01000130">
    <property type="protein sequence ID" value="MDG3495847.1"/>
    <property type="molecule type" value="Genomic_DNA"/>
</dbReference>
<dbReference type="InterPro" id="IPR005025">
    <property type="entry name" value="FMN_Rdtase-like_dom"/>
</dbReference>
<dbReference type="InterPro" id="IPR020048">
    <property type="entry name" value="NADPH-dep_FMN_reduc_SsuE"/>
</dbReference>
<evidence type="ECO:0000313" key="6">
    <source>
        <dbReference type="Proteomes" id="UP001152872"/>
    </source>
</evidence>
<dbReference type="PANTHER" id="PTHR43408">
    <property type="entry name" value="FMN REDUCTASE (NADPH)"/>
    <property type="match status" value="1"/>
</dbReference>
<feature type="domain" description="NADPH-dependent FMN reductase-like" evidence="4">
    <location>
        <begin position="3"/>
        <end position="144"/>
    </location>
</feature>
<keyword evidence="3 5" id="KW-0560">Oxidoreductase</keyword>
<evidence type="ECO:0000259" key="4">
    <source>
        <dbReference type="Pfam" id="PF03358"/>
    </source>
</evidence>
<dbReference type="AlphaFoldDB" id="A0A9X4MB73"/>
<sequence length="180" mass="19572">MTNILLINGSPSAPSRSQGILEYAIALLQDKGVNTDLLSVRDLPAEDLVFGKYNSPNLEQPKSLLAKADAVIISTPIYKASYTGLLKTFLDLLPQKALTDKVVLPVATGGSIAHLLAIDFTLKPVLSELGARHILGVVYTVDKQVTWSDSQTVILEEEIDQRLKESLEELLKAIKHSPQA</sequence>
<accession>A0A9X4MB73</accession>
<dbReference type="SUPFAM" id="SSF52218">
    <property type="entry name" value="Flavoproteins"/>
    <property type="match status" value="1"/>
</dbReference>
<keyword evidence="1" id="KW-0285">Flavoprotein</keyword>
<evidence type="ECO:0000256" key="1">
    <source>
        <dbReference type="ARBA" id="ARBA00022630"/>
    </source>
</evidence>
<protein>
    <submittedName>
        <fullName evidence="5">NADPH-dependent FMN reductase</fullName>
        <ecNumber evidence="5">1.5.1.38</ecNumber>
    </submittedName>
</protein>
<evidence type="ECO:0000313" key="5">
    <source>
        <dbReference type="EMBL" id="MDG3495847.1"/>
    </source>
</evidence>
<dbReference type="NCBIfam" id="TIGR03567">
    <property type="entry name" value="FMN_reduc_SsuE"/>
    <property type="match status" value="1"/>
</dbReference>
<evidence type="ECO:0000256" key="3">
    <source>
        <dbReference type="ARBA" id="ARBA00023002"/>
    </source>
</evidence>
<dbReference type="EC" id="1.5.1.38" evidence="5"/>
<organism evidence="5 6">
    <name type="scientific">Pseudanabaena catenata USMAC16</name>
    <dbReference type="NCBI Taxonomy" id="1855837"/>
    <lineage>
        <taxon>Bacteria</taxon>
        <taxon>Bacillati</taxon>
        <taxon>Cyanobacteriota</taxon>
        <taxon>Cyanophyceae</taxon>
        <taxon>Pseudanabaenales</taxon>
        <taxon>Pseudanabaenaceae</taxon>
        <taxon>Pseudanabaena</taxon>
    </lineage>
</organism>
<proteinExistence type="predicted"/>
<name>A0A9X4MB73_9CYAN</name>
<dbReference type="Proteomes" id="UP001152872">
    <property type="component" value="Unassembled WGS sequence"/>
</dbReference>
<evidence type="ECO:0000256" key="2">
    <source>
        <dbReference type="ARBA" id="ARBA00022643"/>
    </source>
</evidence>
<dbReference type="RefSeq" id="WP_009627990.1">
    <property type="nucleotide sequence ID" value="NZ_VBTY01000130.1"/>
</dbReference>
<dbReference type="GO" id="GO:0046306">
    <property type="term" value="P:alkanesulfonate catabolic process"/>
    <property type="evidence" value="ECO:0007669"/>
    <property type="project" value="InterPro"/>
</dbReference>
<dbReference type="GO" id="GO:0052873">
    <property type="term" value="F:FMN reductase (NADPH) activity"/>
    <property type="evidence" value="ECO:0007669"/>
    <property type="project" value="UniProtKB-EC"/>
</dbReference>